<dbReference type="Gene3D" id="1.20.1250.20">
    <property type="entry name" value="MFS general substrate transporter like domains"/>
    <property type="match status" value="1"/>
</dbReference>
<evidence type="ECO:0000256" key="6">
    <source>
        <dbReference type="SAM" id="MobiDB-lite"/>
    </source>
</evidence>
<evidence type="ECO:0000259" key="8">
    <source>
        <dbReference type="PROSITE" id="PS50850"/>
    </source>
</evidence>
<feature type="region of interest" description="Disordered" evidence="6">
    <location>
        <begin position="217"/>
        <end position="286"/>
    </location>
</feature>
<evidence type="ECO:0000313" key="10">
    <source>
        <dbReference type="Proteomes" id="UP000541154"/>
    </source>
</evidence>
<feature type="transmembrane region" description="Helical" evidence="7">
    <location>
        <begin position="307"/>
        <end position="328"/>
    </location>
</feature>
<feature type="transmembrane region" description="Helical" evidence="7">
    <location>
        <begin position="96"/>
        <end position="121"/>
    </location>
</feature>
<dbReference type="InterPro" id="IPR002018">
    <property type="entry name" value="CarbesteraseB"/>
</dbReference>
<dbReference type="GO" id="GO:0022857">
    <property type="term" value="F:transmembrane transporter activity"/>
    <property type="evidence" value="ECO:0007669"/>
    <property type="project" value="InterPro"/>
</dbReference>
<reference evidence="9 10" key="1">
    <citation type="submission" date="2019-04" db="EMBL/GenBank/DDBJ databases">
        <title>Aspergillus burnettii sp. nov., novel species from soil in southeast Queensland.</title>
        <authorList>
            <person name="Gilchrist C.L.M."/>
            <person name="Pitt J.I."/>
            <person name="Lange L."/>
            <person name="Lacey H.J."/>
            <person name="Vuong D."/>
            <person name="Midgley D.J."/>
            <person name="Greenfield P."/>
            <person name="Bradbury M."/>
            <person name="Lacey E."/>
            <person name="Busk P.K."/>
            <person name="Pilgaard B."/>
            <person name="Chooi Y.H."/>
            <person name="Piggott A.M."/>
        </authorList>
    </citation>
    <scope>NUCLEOTIDE SEQUENCE [LARGE SCALE GENOMIC DNA]</scope>
    <source>
        <strain evidence="9 10">FRR 5400</strain>
    </source>
</reference>
<keyword evidence="10" id="KW-1185">Reference proteome</keyword>
<proteinExistence type="predicted"/>
<feature type="compositionally biased region" description="Polar residues" evidence="6">
    <location>
        <begin position="254"/>
        <end position="266"/>
    </location>
</feature>
<organism evidence="9 10">
    <name type="scientific">Petromyces alliaceus</name>
    <name type="common">Aspergillus alliaceus</name>
    <dbReference type="NCBI Taxonomy" id="209559"/>
    <lineage>
        <taxon>Eukaryota</taxon>
        <taxon>Fungi</taxon>
        <taxon>Dikarya</taxon>
        <taxon>Ascomycota</taxon>
        <taxon>Pezizomycotina</taxon>
        <taxon>Eurotiomycetes</taxon>
        <taxon>Eurotiomycetidae</taxon>
        <taxon>Eurotiales</taxon>
        <taxon>Aspergillaceae</taxon>
        <taxon>Aspergillus</taxon>
        <taxon>Aspergillus subgen. Circumdati</taxon>
    </lineage>
</organism>
<dbReference type="InterPro" id="IPR020846">
    <property type="entry name" value="MFS_dom"/>
</dbReference>
<sequence>MRLWPSSKETAEPPVFLEWRSSKIFIIFVVSFAVFTDILLYGLIVPVTPTALHERVGLSENNEQSWTSILLALYGAALLAFSPIAGYIADRIESRWWPLMIGLIALGASTALLCVGTHLGLWIAGRLFQGASAAVVWTVGCALLVDTVDKEELGQSLGYVSMGMTLGTMGGPLLGGVIYEHGGYYAVFGLAFALIGLDIIFRIIMIEKKHAAKWLPPKGGSSKGEKLDQEAASQDATESSVIAAQDSDHKSERSSQAGLPGSSESAPISHESKGQELDHYSHSTSAEPKPTRAILTLLVSHRMLVTIWAYFILSTVLTSLDSVLPLYVKDTFHWGQTGQGLIFVPLSIPHLMDPLVGWLIDNFTNTRRYIAAGALFATIPVIVCLRFVTDDAMRHKVLLCALLALLGVCLAFLMPPILVEASYVVQEKEERNPNIFGKGGAMALSYGILNAAFAAGSIVGPFFAGFIREDAGWGTMTWALALLTGNFAGASIDATRYGPRCPQVAVDVRHLLRIPEGFEIPDEPEDEFECLNLDITCPPLSRDSGSLPVLIWIHGGSQVVTFCSASSKICDPARIVADSIEAGQPIIFVSINYRLNIFSFGDGKEKNLALKDQRLGIDWVRKNIAAFRGNPVSGGVAAPGLVHRAILILKKKNKDDITLAGESAGAVYVHAHLISGPPVKRAVLASGSLYLSSPLPVERGDGLIQALQAKVRELGQSSLREASVPILLQALTECNVNTMWIQEEPELQDWEAKPEQVDELMIGDTEYESVIWRNGVETLDGEAIAAAFEKDKDWGTQLRKMYQIVADRPTACKLGALDFVNDIRYALPVEVISKKFGAANKRVYRYLFDQANPWQASSRAHHAVDLLFLFAGIDLSFNPAAEKVSKETRKHWIQFVSGGSPWSPEGLFAFGPLGECKEISEAQLSSRRRLNHLKALKKAGIGVYMPIAIALTAGNISLLN</sequence>
<keyword evidence="3 7" id="KW-0812">Transmembrane</keyword>
<feature type="transmembrane region" description="Helical" evidence="7">
    <location>
        <begin position="473"/>
        <end position="492"/>
    </location>
</feature>
<dbReference type="Gene3D" id="3.40.50.1820">
    <property type="entry name" value="alpha/beta hydrolase"/>
    <property type="match status" value="1"/>
</dbReference>
<name>A0A8H6EA00_PETAA</name>
<keyword evidence="5 7" id="KW-0472">Membrane</keyword>
<protein>
    <recommendedName>
        <fullName evidence="8">Major facilitator superfamily (MFS) profile domain-containing protein</fullName>
    </recommendedName>
</protein>
<keyword evidence="4 7" id="KW-1133">Transmembrane helix</keyword>
<dbReference type="AlphaFoldDB" id="A0A8H6EA00"/>
<dbReference type="Pfam" id="PF07690">
    <property type="entry name" value="MFS_1"/>
    <property type="match status" value="1"/>
</dbReference>
<dbReference type="SUPFAM" id="SSF53474">
    <property type="entry name" value="alpha/beta-Hydrolases"/>
    <property type="match status" value="1"/>
</dbReference>
<feature type="transmembrane region" description="Helical" evidence="7">
    <location>
        <begin position="185"/>
        <end position="205"/>
    </location>
</feature>
<evidence type="ECO:0000256" key="4">
    <source>
        <dbReference type="ARBA" id="ARBA00022989"/>
    </source>
</evidence>
<dbReference type="InterPro" id="IPR050930">
    <property type="entry name" value="MFS_Vesicular_Transporter"/>
</dbReference>
<feature type="transmembrane region" description="Helical" evidence="7">
    <location>
        <begin position="157"/>
        <end position="179"/>
    </location>
</feature>
<dbReference type="EMBL" id="SPNV01000027">
    <property type="protein sequence ID" value="KAF5864901.1"/>
    <property type="molecule type" value="Genomic_DNA"/>
</dbReference>
<dbReference type="InterPro" id="IPR029058">
    <property type="entry name" value="AB_hydrolase_fold"/>
</dbReference>
<dbReference type="InterPro" id="IPR011701">
    <property type="entry name" value="MFS"/>
</dbReference>
<dbReference type="SUPFAM" id="SSF103473">
    <property type="entry name" value="MFS general substrate transporter"/>
    <property type="match status" value="1"/>
</dbReference>
<evidence type="ECO:0000256" key="5">
    <source>
        <dbReference type="ARBA" id="ARBA00023136"/>
    </source>
</evidence>
<dbReference type="InterPro" id="IPR036259">
    <property type="entry name" value="MFS_trans_sf"/>
</dbReference>
<feature type="compositionally biased region" description="Basic and acidic residues" evidence="6">
    <location>
        <begin position="270"/>
        <end position="281"/>
    </location>
</feature>
<dbReference type="GO" id="GO:0016020">
    <property type="term" value="C:membrane"/>
    <property type="evidence" value="ECO:0007669"/>
    <property type="project" value="UniProtKB-SubCell"/>
</dbReference>
<feature type="compositionally biased region" description="Polar residues" evidence="6">
    <location>
        <begin position="231"/>
        <end position="242"/>
    </location>
</feature>
<feature type="transmembrane region" description="Helical" evidence="7">
    <location>
        <begin position="401"/>
        <end position="425"/>
    </location>
</feature>
<feature type="transmembrane region" description="Helical" evidence="7">
    <location>
        <begin position="65"/>
        <end position="89"/>
    </location>
</feature>
<comment type="subcellular location">
    <subcellularLocation>
        <location evidence="1">Membrane</location>
        <topology evidence="1">Multi-pass membrane protein</topology>
    </subcellularLocation>
</comment>
<feature type="transmembrane region" description="Helical" evidence="7">
    <location>
        <begin position="127"/>
        <end position="145"/>
    </location>
</feature>
<evidence type="ECO:0000256" key="7">
    <source>
        <dbReference type="SAM" id="Phobius"/>
    </source>
</evidence>
<gene>
    <name evidence="9" type="ORF">ETB97_006127</name>
</gene>
<feature type="domain" description="Major facilitator superfamily (MFS) profile" evidence="8">
    <location>
        <begin position="26"/>
        <end position="502"/>
    </location>
</feature>
<feature type="transmembrane region" description="Helical" evidence="7">
    <location>
        <begin position="24"/>
        <end position="45"/>
    </location>
</feature>
<evidence type="ECO:0000256" key="1">
    <source>
        <dbReference type="ARBA" id="ARBA00004141"/>
    </source>
</evidence>
<dbReference type="PANTHER" id="PTHR23506">
    <property type="entry name" value="GH10249P"/>
    <property type="match status" value="1"/>
</dbReference>
<dbReference type="Pfam" id="PF00135">
    <property type="entry name" value="COesterase"/>
    <property type="match status" value="2"/>
</dbReference>
<dbReference type="PROSITE" id="PS50850">
    <property type="entry name" value="MFS"/>
    <property type="match status" value="1"/>
</dbReference>
<evidence type="ECO:0000313" key="9">
    <source>
        <dbReference type="EMBL" id="KAF5864901.1"/>
    </source>
</evidence>
<keyword evidence="2" id="KW-0813">Transport</keyword>
<evidence type="ECO:0000256" key="3">
    <source>
        <dbReference type="ARBA" id="ARBA00022692"/>
    </source>
</evidence>
<feature type="transmembrane region" description="Helical" evidence="7">
    <location>
        <begin position="369"/>
        <end position="389"/>
    </location>
</feature>
<accession>A0A8H6EA00</accession>
<comment type="caution">
    <text evidence="9">The sequence shown here is derived from an EMBL/GenBank/DDBJ whole genome shotgun (WGS) entry which is preliminary data.</text>
</comment>
<evidence type="ECO:0000256" key="2">
    <source>
        <dbReference type="ARBA" id="ARBA00022448"/>
    </source>
</evidence>
<feature type="transmembrane region" description="Helical" evidence="7">
    <location>
        <begin position="446"/>
        <end position="467"/>
    </location>
</feature>
<dbReference type="CDD" id="cd17325">
    <property type="entry name" value="MFS_MdtG_SLC18_like"/>
    <property type="match status" value="1"/>
</dbReference>
<dbReference type="Proteomes" id="UP000541154">
    <property type="component" value="Unassembled WGS sequence"/>
</dbReference>
<dbReference type="PANTHER" id="PTHR23506:SF23">
    <property type="entry name" value="GH10249P"/>
    <property type="match status" value="1"/>
</dbReference>